<dbReference type="GO" id="GO:0005524">
    <property type="term" value="F:ATP binding"/>
    <property type="evidence" value="ECO:0007669"/>
    <property type="project" value="UniProtKB-KW"/>
</dbReference>
<dbReference type="GO" id="GO:0000408">
    <property type="term" value="C:EKC/KEOPS complex"/>
    <property type="evidence" value="ECO:0007669"/>
    <property type="project" value="TreeGrafter"/>
</dbReference>
<dbReference type="GO" id="GO:0070525">
    <property type="term" value="P:tRNA threonylcarbamoyladenosine metabolic process"/>
    <property type="evidence" value="ECO:0007669"/>
    <property type="project" value="TreeGrafter"/>
</dbReference>
<dbReference type="Proteomes" id="UP001165082">
    <property type="component" value="Unassembled WGS sequence"/>
</dbReference>
<evidence type="ECO:0000313" key="10">
    <source>
        <dbReference type="Proteomes" id="UP001165082"/>
    </source>
</evidence>
<gene>
    <name evidence="9" type="ORF">TrRE_jg8563</name>
</gene>
<comment type="catalytic activity">
    <reaction evidence="8">
        <text>L-seryl-[protein] + ATP = O-phospho-L-seryl-[protein] + ADP + H(+)</text>
        <dbReference type="Rhea" id="RHEA:17989"/>
        <dbReference type="Rhea" id="RHEA-COMP:9863"/>
        <dbReference type="Rhea" id="RHEA-COMP:11604"/>
        <dbReference type="ChEBI" id="CHEBI:15378"/>
        <dbReference type="ChEBI" id="CHEBI:29999"/>
        <dbReference type="ChEBI" id="CHEBI:30616"/>
        <dbReference type="ChEBI" id="CHEBI:83421"/>
        <dbReference type="ChEBI" id="CHEBI:456216"/>
        <dbReference type="EC" id="2.7.11.1"/>
    </reaction>
</comment>
<dbReference type="PROSITE" id="PS00109">
    <property type="entry name" value="PROTEIN_KINASE_TYR"/>
    <property type="match status" value="1"/>
</dbReference>
<dbReference type="GO" id="GO:0005829">
    <property type="term" value="C:cytosol"/>
    <property type="evidence" value="ECO:0007669"/>
    <property type="project" value="TreeGrafter"/>
</dbReference>
<evidence type="ECO:0000256" key="3">
    <source>
        <dbReference type="ARBA" id="ARBA00022679"/>
    </source>
</evidence>
<evidence type="ECO:0000256" key="5">
    <source>
        <dbReference type="ARBA" id="ARBA00022777"/>
    </source>
</evidence>
<dbReference type="AlphaFoldDB" id="A0A9W7AC10"/>
<dbReference type="PANTHER" id="PTHR12209:SF0">
    <property type="entry name" value="EKC_KEOPS COMPLEX SUBUNIT TP53RK"/>
    <property type="match status" value="1"/>
</dbReference>
<protein>
    <recommendedName>
        <fullName evidence="2">non-specific serine/threonine protein kinase</fullName>
        <ecNumber evidence="2">2.7.11.1</ecNumber>
    </recommendedName>
</protein>
<comment type="similarity">
    <text evidence="1">Belongs to the protein kinase superfamily. BUD32 family.</text>
</comment>
<accession>A0A9W7AC10</accession>
<evidence type="ECO:0000256" key="6">
    <source>
        <dbReference type="ARBA" id="ARBA00022840"/>
    </source>
</evidence>
<name>A0A9W7AC10_9STRA</name>
<evidence type="ECO:0000256" key="8">
    <source>
        <dbReference type="ARBA" id="ARBA00048679"/>
    </source>
</evidence>
<dbReference type="Gene3D" id="3.30.200.20">
    <property type="entry name" value="Phosphorylase Kinase, domain 1"/>
    <property type="match status" value="1"/>
</dbReference>
<dbReference type="InterPro" id="IPR008266">
    <property type="entry name" value="Tyr_kinase_AS"/>
</dbReference>
<feature type="non-terminal residue" evidence="9">
    <location>
        <position position="1"/>
    </location>
</feature>
<evidence type="ECO:0000256" key="7">
    <source>
        <dbReference type="ARBA" id="ARBA00047899"/>
    </source>
</evidence>
<evidence type="ECO:0000256" key="4">
    <source>
        <dbReference type="ARBA" id="ARBA00022741"/>
    </source>
</evidence>
<keyword evidence="5" id="KW-0418">Kinase</keyword>
<dbReference type="EMBL" id="BRXZ01002650">
    <property type="protein sequence ID" value="GMH67185.1"/>
    <property type="molecule type" value="Genomic_DNA"/>
</dbReference>
<keyword evidence="3" id="KW-0808">Transferase</keyword>
<dbReference type="Gene3D" id="1.10.510.10">
    <property type="entry name" value="Transferase(Phosphotransferase) domain 1"/>
    <property type="match status" value="1"/>
</dbReference>
<keyword evidence="4" id="KW-0547">Nucleotide-binding</keyword>
<keyword evidence="10" id="KW-1185">Reference proteome</keyword>
<dbReference type="EC" id="2.7.11.1" evidence="2"/>
<dbReference type="PANTHER" id="PTHR12209">
    <property type="entry name" value="NON-SPECIFIC SERINE/THREONINE PROTEIN KINASE"/>
    <property type="match status" value="1"/>
</dbReference>
<feature type="non-terminal residue" evidence="9">
    <location>
        <position position="131"/>
    </location>
</feature>
<dbReference type="GO" id="GO:0005634">
    <property type="term" value="C:nucleus"/>
    <property type="evidence" value="ECO:0007669"/>
    <property type="project" value="TreeGrafter"/>
</dbReference>
<organism evidence="9 10">
    <name type="scientific">Triparma retinervis</name>
    <dbReference type="NCBI Taxonomy" id="2557542"/>
    <lineage>
        <taxon>Eukaryota</taxon>
        <taxon>Sar</taxon>
        <taxon>Stramenopiles</taxon>
        <taxon>Ochrophyta</taxon>
        <taxon>Bolidophyceae</taxon>
        <taxon>Parmales</taxon>
        <taxon>Triparmaceae</taxon>
        <taxon>Triparma</taxon>
    </lineage>
</organism>
<evidence type="ECO:0000256" key="1">
    <source>
        <dbReference type="ARBA" id="ARBA00010630"/>
    </source>
</evidence>
<evidence type="ECO:0000313" key="9">
    <source>
        <dbReference type="EMBL" id="GMH67185.1"/>
    </source>
</evidence>
<dbReference type="OrthoDB" id="3399at2759"/>
<keyword evidence="6" id="KW-0067">ATP-binding</keyword>
<comment type="caution">
    <text evidence="9">The sequence shown here is derived from an EMBL/GenBank/DDBJ whole genome shotgun (WGS) entry which is preliminary data.</text>
</comment>
<reference evidence="9" key="1">
    <citation type="submission" date="2022-07" db="EMBL/GenBank/DDBJ databases">
        <title>Genome analysis of Parmales, a sister group of diatoms, reveals the evolutionary specialization of diatoms from phago-mixotrophs to photoautotrophs.</title>
        <authorList>
            <person name="Ban H."/>
            <person name="Sato S."/>
            <person name="Yoshikawa S."/>
            <person name="Kazumasa Y."/>
            <person name="Nakamura Y."/>
            <person name="Ichinomiya M."/>
            <person name="Saitoh K."/>
            <person name="Sato N."/>
            <person name="Blanc-Mathieu R."/>
            <person name="Endo H."/>
            <person name="Kuwata A."/>
            <person name="Ogata H."/>
        </authorList>
    </citation>
    <scope>NUCLEOTIDE SEQUENCE</scope>
</reference>
<dbReference type="SUPFAM" id="SSF56112">
    <property type="entry name" value="Protein kinase-like (PK-like)"/>
    <property type="match status" value="1"/>
</dbReference>
<evidence type="ECO:0000256" key="2">
    <source>
        <dbReference type="ARBA" id="ARBA00012513"/>
    </source>
</evidence>
<dbReference type="GO" id="GO:0004674">
    <property type="term" value="F:protein serine/threonine kinase activity"/>
    <property type="evidence" value="ECO:0007669"/>
    <property type="project" value="UniProtKB-EC"/>
</dbReference>
<comment type="catalytic activity">
    <reaction evidence="7">
        <text>L-threonyl-[protein] + ATP = O-phospho-L-threonyl-[protein] + ADP + H(+)</text>
        <dbReference type="Rhea" id="RHEA:46608"/>
        <dbReference type="Rhea" id="RHEA-COMP:11060"/>
        <dbReference type="Rhea" id="RHEA-COMP:11605"/>
        <dbReference type="ChEBI" id="CHEBI:15378"/>
        <dbReference type="ChEBI" id="CHEBI:30013"/>
        <dbReference type="ChEBI" id="CHEBI:30616"/>
        <dbReference type="ChEBI" id="CHEBI:61977"/>
        <dbReference type="ChEBI" id="CHEBI:456216"/>
        <dbReference type="EC" id="2.7.11.1"/>
    </reaction>
</comment>
<proteinExistence type="inferred from homology"/>
<sequence>HRFPKAYRHPSLDALLTKKRTQGEVKGCARARRLGVLTPPVLYSSSSSGVIVFPLIGPVQGGCTLREYLEGAFREGTGYGEEGKGAVRDMCRMIIKMHEGGMCHGDLTTSNFMVTDGPLAAVPAGGEGGKR</sequence>
<dbReference type="InterPro" id="IPR011009">
    <property type="entry name" value="Kinase-like_dom_sf"/>
</dbReference>